<gene>
    <name evidence="7" type="ORF">FOZ63_032444</name>
</gene>
<protein>
    <submittedName>
        <fullName evidence="7">Uncharacterized protein</fullName>
    </submittedName>
</protein>
<feature type="transmembrane region" description="Helical" evidence="6">
    <location>
        <begin position="674"/>
        <end position="694"/>
    </location>
</feature>
<accession>A0A7J6THJ9</accession>
<feature type="non-terminal residue" evidence="7">
    <location>
        <position position="708"/>
    </location>
</feature>
<evidence type="ECO:0000256" key="5">
    <source>
        <dbReference type="SAM" id="MobiDB-lite"/>
    </source>
</evidence>
<dbReference type="EMBL" id="JABANO010010884">
    <property type="protein sequence ID" value="KAF4744381.1"/>
    <property type="molecule type" value="Genomic_DNA"/>
</dbReference>
<feature type="transmembrane region" description="Helical" evidence="6">
    <location>
        <begin position="477"/>
        <end position="495"/>
    </location>
</feature>
<keyword evidence="2 6" id="KW-0812">Transmembrane</keyword>
<proteinExistence type="predicted"/>
<evidence type="ECO:0000256" key="3">
    <source>
        <dbReference type="ARBA" id="ARBA00022989"/>
    </source>
</evidence>
<feature type="non-terminal residue" evidence="7">
    <location>
        <position position="1"/>
    </location>
</feature>
<feature type="region of interest" description="Disordered" evidence="5">
    <location>
        <begin position="378"/>
        <end position="424"/>
    </location>
</feature>
<feature type="transmembrane region" description="Helical" evidence="6">
    <location>
        <begin position="507"/>
        <end position="526"/>
    </location>
</feature>
<evidence type="ECO:0000256" key="1">
    <source>
        <dbReference type="ARBA" id="ARBA00004141"/>
    </source>
</evidence>
<comment type="subcellular location">
    <subcellularLocation>
        <location evidence="1">Membrane</location>
        <topology evidence="1">Multi-pass membrane protein</topology>
    </subcellularLocation>
</comment>
<evidence type="ECO:0000256" key="6">
    <source>
        <dbReference type="SAM" id="Phobius"/>
    </source>
</evidence>
<keyword evidence="8" id="KW-1185">Reference proteome</keyword>
<reference evidence="7 8" key="1">
    <citation type="submission" date="2020-04" db="EMBL/GenBank/DDBJ databases">
        <title>Perkinsus olseni comparative genomics.</title>
        <authorList>
            <person name="Bogema D.R."/>
        </authorList>
    </citation>
    <scope>NUCLEOTIDE SEQUENCE [LARGE SCALE GENOMIC DNA]</scope>
    <source>
        <strain evidence="7 8">ATCC PRA-207</strain>
    </source>
</reference>
<dbReference type="Proteomes" id="UP000553632">
    <property type="component" value="Unassembled WGS sequence"/>
</dbReference>
<evidence type="ECO:0000256" key="4">
    <source>
        <dbReference type="ARBA" id="ARBA00023136"/>
    </source>
</evidence>
<evidence type="ECO:0000256" key="2">
    <source>
        <dbReference type="ARBA" id="ARBA00022692"/>
    </source>
</evidence>
<evidence type="ECO:0000313" key="7">
    <source>
        <dbReference type="EMBL" id="KAF4744381.1"/>
    </source>
</evidence>
<sequence>ERSGLVLTRALKASVSYRVEIERTLKLARVLITTPAGFDIDDADVKVKFSSGVLSISLSPSIEELVINFGRGSCLSAVKGLTISQDKATMTLPIAFTKLELPDSYQSALVEDWSKPPLATAILTCASCGAELVDVGSLQVCAVPSVVWQLGSEIKACEECGPLLAECERDDCHHTGMRQSVTETEIWTRLQGRLFVSETTVMLHESHLLLSACSCCGKSTIPSTREAATSIGLCADSISDFDDDGGSYVVIPKLCLEEPIRGYSRASLASQMLPEPMIWFVLEVADETLGPMVVLSRDLVVLDCLGVATRAAKIMLRDDRPKDKGKLVQVSLEPAEAVALREAWTQSKALVQQGTWFWLRTMAADRRVTFVINGSTIASPSSPSSSPSPPPPPSNEEGLLSTGPVEPGARVDPPRRPRPVRKKEPSCWRAVPPITGYRRIIIDILNGLVFLFSIIMFYAAMGSLAHMDVEDLKIDPFMYLAVLASLVSLFVSVLGCQTPRRRKPLRLTLYITFMVATAVCFLASAIEISQFRAVVQDVANHDVNYYDHHTDAAAHDYLDRYQQGFMSLWELGECVGGGCRTSNCSEEPLEFQPVSCPMDTNLQKYLEGLFVTADEELTDELVLECRQWLIAQGQEPIRPPDADPVADPYGNVNSWCRVRNTVAESPLGSITACIWLAGLLAILQVLALTAVVVVELTDRMRLVDLLNK</sequence>
<dbReference type="Pfam" id="PF00335">
    <property type="entry name" value="Tetraspanin"/>
    <property type="match status" value="1"/>
</dbReference>
<dbReference type="AlphaFoldDB" id="A0A7J6THJ9"/>
<keyword evidence="3 6" id="KW-1133">Transmembrane helix</keyword>
<feature type="transmembrane region" description="Helical" evidence="6">
    <location>
        <begin position="444"/>
        <end position="465"/>
    </location>
</feature>
<comment type="caution">
    <text evidence="7">The sequence shown here is derived from an EMBL/GenBank/DDBJ whole genome shotgun (WGS) entry which is preliminary data.</text>
</comment>
<evidence type="ECO:0000313" key="8">
    <source>
        <dbReference type="Proteomes" id="UP000553632"/>
    </source>
</evidence>
<keyword evidence="4 6" id="KW-0472">Membrane</keyword>
<dbReference type="GO" id="GO:0016020">
    <property type="term" value="C:membrane"/>
    <property type="evidence" value="ECO:0007669"/>
    <property type="project" value="UniProtKB-SubCell"/>
</dbReference>
<organism evidence="7 8">
    <name type="scientific">Perkinsus olseni</name>
    <name type="common">Perkinsus atlanticus</name>
    <dbReference type="NCBI Taxonomy" id="32597"/>
    <lineage>
        <taxon>Eukaryota</taxon>
        <taxon>Sar</taxon>
        <taxon>Alveolata</taxon>
        <taxon>Perkinsozoa</taxon>
        <taxon>Perkinsea</taxon>
        <taxon>Perkinsida</taxon>
        <taxon>Perkinsidae</taxon>
        <taxon>Perkinsus</taxon>
    </lineage>
</organism>
<name>A0A7J6THJ9_PEROL</name>
<dbReference type="InterPro" id="IPR018499">
    <property type="entry name" value="Tetraspanin/Peripherin"/>
</dbReference>